<dbReference type="EMBL" id="JBANRG010000016">
    <property type="protein sequence ID" value="KAK7459561.1"/>
    <property type="molecule type" value="Genomic_DNA"/>
</dbReference>
<evidence type="ECO:0000313" key="3">
    <source>
        <dbReference type="Proteomes" id="UP001498398"/>
    </source>
</evidence>
<dbReference type="Proteomes" id="UP001498398">
    <property type="component" value="Unassembled WGS sequence"/>
</dbReference>
<organism evidence="2 3">
    <name type="scientific">Marasmiellus scandens</name>
    <dbReference type="NCBI Taxonomy" id="2682957"/>
    <lineage>
        <taxon>Eukaryota</taxon>
        <taxon>Fungi</taxon>
        <taxon>Dikarya</taxon>
        <taxon>Basidiomycota</taxon>
        <taxon>Agaricomycotina</taxon>
        <taxon>Agaricomycetes</taxon>
        <taxon>Agaricomycetidae</taxon>
        <taxon>Agaricales</taxon>
        <taxon>Marasmiineae</taxon>
        <taxon>Omphalotaceae</taxon>
        <taxon>Marasmiellus</taxon>
    </lineage>
</organism>
<accession>A0ABR1JIQ8</accession>
<feature type="region of interest" description="Disordered" evidence="1">
    <location>
        <begin position="91"/>
        <end position="113"/>
    </location>
</feature>
<evidence type="ECO:0000256" key="1">
    <source>
        <dbReference type="SAM" id="MobiDB-lite"/>
    </source>
</evidence>
<name>A0ABR1JIQ8_9AGAR</name>
<feature type="compositionally biased region" description="Polar residues" evidence="1">
    <location>
        <begin position="28"/>
        <end position="46"/>
    </location>
</feature>
<evidence type="ECO:0000313" key="2">
    <source>
        <dbReference type="EMBL" id="KAK7459561.1"/>
    </source>
</evidence>
<proteinExistence type="predicted"/>
<comment type="caution">
    <text evidence="2">The sequence shown here is derived from an EMBL/GenBank/DDBJ whole genome shotgun (WGS) entry which is preliminary data.</text>
</comment>
<reference evidence="2 3" key="1">
    <citation type="submission" date="2024-01" db="EMBL/GenBank/DDBJ databases">
        <title>A draft genome for the cacao thread blight pathogen Marasmiellus scandens.</title>
        <authorList>
            <person name="Baruah I.K."/>
            <person name="Leung J."/>
            <person name="Bukari Y."/>
            <person name="Amoako-Attah I."/>
            <person name="Meinhardt L.W."/>
            <person name="Bailey B.A."/>
            <person name="Cohen S.P."/>
        </authorList>
    </citation>
    <scope>NUCLEOTIDE SEQUENCE [LARGE SCALE GENOMIC DNA]</scope>
    <source>
        <strain evidence="2 3">GH-19</strain>
    </source>
</reference>
<keyword evidence="3" id="KW-1185">Reference proteome</keyword>
<gene>
    <name evidence="2" type="ORF">VKT23_009543</name>
</gene>
<protein>
    <submittedName>
        <fullName evidence="2">Uncharacterized protein</fullName>
    </submittedName>
</protein>
<feature type="region of interest" description="Disordered" evidence="1">
    <location>
        <begin position="27"/>
        <end position="76"/>
    </location>
</feature>
<sequence length="140" mass="15227">MPSPDTICFTEAADHPRSEELDVLQKSDIPSLQVSNNTVDQPSSAKGYNHNARLSASSSPSSFNTEMGQGPTDSVVEMKMPQPTLIVTEEESQRIEIQAPSNSTDPPVLPSPPVEAAKVKNRWYTPIVKAVKSRFGFGRS</sequence>